<evidence type="ECO:0000313" key="3">
    <source>
        <dbReference type="Proteomes" id="UP000824890"/>
    </source>
</evidence>
<evidence type="ECO:0000313" key="2">
    <source>
        <dbReference type="EMBL" id="KAH0878578.1"/>
    </source>
</evidence>
<protein>
    <submittedName>
        <fullName evidence="2">Uncharacterized protein</fullName>
    </submittedName>
</protein>
<feature type="non-terminal residue" evidence="2">
    <location>
        <position position="1"/>
    </location>
</feature>
<gene>
    <name evidence="2" type="ORF">HID58_065972</name>
</gene>
<feature type="region of interest" description="Disordered" evidence="1">
    <location>
        <begin position="192"/>
        <end position="217"/>
    </location>
</feature>
<dbReference type="EMBL" id="JAGKQM010000015">
    <property type="protein sequence ID" value="KAH0878578.1"/>
    <property type="molecule type" value="Genomic_DNA"/>
</dbReference>
<feature type="region of interest" description="Disordered" evidence="1">
    <location>
        <begin position="52"/>
        <end position="110"/>
    </location>
</feature>
<feature type="compositionally biased region" description="Basic and acidic residues" evidence="1">
    <location>
        <begin position="194"/>
        <end position="204"/>
    </location>
</feature>
<feature type="compositionally biased region" description="Polar residues" evidence="1">
    <location>
        <begin position="54"/>
        <end position="73"/>
    </location>
</feature>
<evidence type="ECO:0000256" key="1">
    <source>
        <dbReference type="SAM" id="MobiDB-lite"/>
    </source>
</evidence>
<dbReference type="Proteomes" id="UP000824890">
    <property type="component" value="Unassembled WGS sequence"/>
</dbReference>
<name>A0ABQ7ZEM9_BRANA</name>
<accession>A0ABQ7ZEM9</accession>
<reference evidence="2 3" key="1">
    <citation type="submission" date="2021-05" db="EMBL/GenBank/DDBJ databases">
        <title>Genome Assembly of Synthetic Allotetraploid Brassica napus Reveals Homoeologous Exchanges between Subgenomes.</title>
        <authorList>
            <person name="Davis J.T."/>
        </authorList>
    </citation>
    <scope>NUCLEOTIDE SEQUENCE [LARGE SCALE GENOMIC DNA]</scope>
    <source>
        <strain evidence="3">cv. Da-Ae</strain>
        <tissue evidence="2">Seedling</tissue>
    </source>
</reference>
<keyword evidence="3" id="KW-1185">Reference proteome</keyword>
<comment type="caution">
    <text evidence="2">The sequence shown here is derived from an EMBL/GenBank/DDBJ whole genome shotgun (WGS) entry which is preliminary data.</text>
</comment>
<sequence length="233" mass="26174">FGSRRFLTLYKSSSKDISHPPLPDKFSDSLQQLNIDFNLDFYGFPDKRRRDFRSSPSKIHTHTPQTGPTSEGQSIPRYFSDSDEDKTASSMDSTAPKSPPVEAVDDDSSTQLPTRLFAPGFFPTGLRLNIYSKANVIGAVASALAGSADMDVLLRPQFGRFLLPEAERHLWLDEVEDLQVTRLVHRLSSGHTFTTEDARTRGKQPENAPLPPEDKPEVEPIIHRNLWLLLLKT</sequence>
<organism evidence="2 3">
    <name type="scientific">Brassica napus</name>
    <name type="common">Rape</name>
    <dbReference type="NCBI Taxonomy" id="3708"/>
    <lineage>
        <taxon>Eukaryota</taxon>
        <taxon>Viridiplantae</taxon>
        <taxon>Streptophyta</taxon>
        <taxon>Embryophyta</taxon>
        <taxon>Tracheophyta</taxon>
        <taxon>Spermatophyta</taxon>
        <taxon>Magnoliopsida</taxon>
        <taxon>eudicotyledons</taxon>
        <taxon>Gunneridae</taxon>
        <taxon>Pentapetalae</taxon>
        <taxon>rosids</taxon>
        <taxon>malvids</taxon>
        <taxon>Brassicales</taxon>
        <taxon>Brassicaceae</taxon>
        <taxon>Brassiceae</taxon>
        <taxon>Brassica</taxon>
    </lineage>
</organism>
<proteinExistence type="predicted"/>